<dbReference type="GeneID" id="112054564"/>
<keyword evidence="6" id="KW-0675">Receptor</keyword>
<dbReference type="KEGG" id="bany:112054564"/>
<feature type="transmembrane region" description="Helical" evidence="6">
    <location>
        <begin position="329"/>
        <end position="348"/>
    </location>
</feature>
<dbReference type="GO" id="GO:0005886">
    <property type="term" value="C:plasma membrane"/>
    <property type="evidence" value="ECO:0007669"/>
    <property type="project" value="UniProtKB-SubCell"/>
</dbReference>
<keyword evidence="5 6" id="KW-0472">Membrane</keyword>
<dbReference type="GO" id="GO:0007165">
    <property type="term" value="P:signal transduction"/>
    <property type="evidence" value="ECO:0007669"/>
    <property type="project" value="UniProtKB-KW"/>
</dbReference>
<feature type="transmembrane region" description="Helical" evidence="6">
    <location>
        <begin position="251"/>
        <end position="270"/>
    </location>
</feature>
<dbReference type="RefSeq" id="XP_023950164.2">
    <property type="nucleotide sequence ID" value="XM_024094396.2"/>
</dbReference>
<feature type="transmembrane region" description="Helical" evidence="6">
    <location>
        <begin position="118"/>
        <end position="138"/>
    </location>
</feature>
<gene>
    <name evidence="8" type="primary">LOC112054564</name>
</gene>
<keyword evidence="7" id="KW-1185">Reference proteome</keyword>
<dbReference type="AlphaFoldDB" id="A0A6J1NTT6"/>
<protein>
    <recommendedName>
        <fullName evidence="6">Gustatory receptor</fullName>
    </recommendedName>
</protein>
<feature type="transmembrane region" description="Helical" evidence="6">
    <location>
        <begin position="87"/>
        <end position="112"/>
    </location>
</feature>
<organism evidence="7 8">
    <name type="scientific">Bicyclus anynana</name>
    <name type="common">Squinting bush brown butterfly</name>
    <dbReference type="NCBI Taxonomy" id="110368"/>
    <lineage>
        <taxon>Eukaryota</taxon>
        <taxon>Metazoa</taxon>
        <taxon>Ecdysozoa</taxon>
        <taxon>Arthropoda</taxon>
        <taxon>Hexapoda</taxon>
        <taxon>Insecta</taxon>
        <taxon>Pterygota</taxon>
        <taxon>Neoptera</taxon>
        <taxon>Endopterygota</taxon>
        <taxon>Lepidoptera</taxon>
        <taxon>Glossata</taxon>
        <taxon>Ditrysia</taxon>
        <taxon>Papilionoidea</taxon>
        <taxon>Nymphalidae</taxon>
        <taxon>Satyrinae</taxon>
        <taxon>Satyrini</taxon>
        <taxon>Mycalesina</taxon>
        <taxon>Bicyclus</taxon>
    </lineage>
</organism>
<dbReference type="Proteomes" id="UP001652582">
    <property type="component" value="Chromosome 13"/>
</dbReference>
<name>A0A6J1NTT6_BICAN</name>
<feature type="transmembrane region" description="Helical" evidence="6">
    <location>
        <begin position="34"/>
        <end position="53"/>
    </location>
</feature>
<evidence type="ECO:0000256" key="1">
    <source>
        <dbReference type="ARBA" id="ARBA00004651"/>
    </source>
</evidence>
<evidence type="ECO:0000256" key="2">
    <source>
        <dbReference type="ARBA" id="ARBA00022475"/>
    </source>
</evidence>
<feature type="transmembrane region" description="Helical" evidence="6">
    <location>
        <begin position="220"/>
        <end position="239"/>
    </location>
</feature>
<dbReference type="OrthoDB" id="7354650at2759"/>
<feature type="transmembrane region" description="Helical" evidence="6">
    <location>
        <begin position="5"/>
        <end position="22"/>
    </location>
</feature>
<evidence type="ECO:0000256" key="3">
    <source>
        <dbReference type="ARBA" id="ARBA00022692"/>
    </source>
</evidence>
<evidence type="ECO:0000256" key="4">
    <source>
        <dbReference type="ARBA" id="ARBA00022989"/>
    </source>
</evidence>
<evidence type="ECO:0000256" key="6">
    <source>
        <dbReference type="RuleBase" id="RU363108"/>
    </source>
</evidence>
<comment type="subcellular location">
    <subcellularLocation>
        <location evidence="1 6">Cell membrane</location>
        <topology evidence="1 6">Multi-pass membrane protein</topology>
    </subcellularLocation>
</comment>
<evidence type="ECO:0000256" key="5">
    <source>
        <dbReference type="ARBA" id="ARBA00023136"/>
    </source>
</evidence>
<keyword evidence="6" id="KW-0807">Transducer</keyword>
<evidence type="ECO:0000313" key="8">
    <source>
        <dbReference type="RefSeq" id="XP_023950164.2"/>
    </source>
</evidence>
<evidence type="ECO:0000313" key="7">
    <source>
        <dbReference type="Proteomes" id="UP001652582"/>
    </source>
</evidence>
<comment type="function">
    <text evidence="6">Gustatory receptor which mediates acceptance or avoidance behavior, depending on its substrates.</text>
</comment>
<sequence length="351" mass="40858">MLVPVTTYVVIFANSIICYTLAETEDIVNVVDEITSLLSVIQHIISTAVFLYYNKRNVHIIKMIVKIDDILNISNNRQTYKDSRRHIIIGILLFVIIYLLLDIYDCVITVDISLAHRAILIIIDFERHFEVLCFCIFIKTMKDRLGVVNSLLEQVIKTKHHRHTSNNPVSDLRNQINLLRVHTDTNDTIDNIFRIHALSNSFDLIGKTCNEINKIFEFHIFRALCTTFLYIIITIWTSIYDIKTEETPTSLPSVILTCIFEILSVGLMSYSCEIMLLKRNSTKILVNQLVMDYDLTRQMRIQAKAFMELIEVWPLQIYAYDMFAIDLKLMLKFISVSTTYLIVIIQVSHFF</sequence>
<proteinExistence type="inferred from homology"/>
<dbReference type="Pfam" id="PF08395">
    <property type="entry name" value="7tm_7"/>
    <property type="match status" value="1"/>
</dbReference>
<reference evidence="8" key="1">
    <citation type="submission" date="2025-08" db="UniProtKB">
        <authorList>
            <consortium name="RefSeq"/>
        </authorList>
    </citation>
    <scope>IDENTIFICATION</scope>
</reference>
<accession>A0A6J1NTT6</accession>
<dbReference type="GO" id="GO:0050909">
    <property type="term" value="P:sensory perception of taste"/>
    <property type="evidence" value="ECO:0007669"/>
    <property type="project" value="InterPro"/>
</dbReference>
<comment type="similarity">
    <text evidence="6">Belongs to the insect chemoreceptor superfamily. Gustatory receptor (GR) family.</text>
</comment>
<dbReference type="InterPro" id="IPR013604">
    <property type="entry name" value="7TM_chemorcpt"/>
</dbReference>
<keyword evidence="4 6" id="KW-1133">Transmembrane helix</keyword>
<keyword evidence="2 6" id="KW-1003">Cell membrane</keyword>
<keyword evidence="3 6" id="KW-0812">Transmembrane</keyword>